<dbReference type="Gene3D" id="3.40.50.10740">
    <property type="entry name" value="Class I glutamine amidotransferase-like"/>
    <property type="match status" value="1"/>
</dbReference>
<dbReference type="PIRSF" id="PIRSF028757">
    <property type="entry name" value="LD-carboxypeptidase"/>
    <property type="match status" value="1"/>
</dbReference>
<dbReference type="InterPro" id="IPR003507">
    <property type="entry name" value="S66_fam"/>
</dbReference>
<dbReference type="AlphaFoldDB" id="A0AAU7LJ78"/>
<reference evidence="9" key="1">
    <citation type="submission" date="2024-05" db="EMBL/GenBank/DDBJ databases">
        <title>Transcriptome analysis of the degradation process of organic nitrogen by two heterotrophic nitrifying and aerobic denitrifying bacteria, Achromobacter sp. HNDS-1 and Enterobacter sp. HNDS-6.</title>
        <authorList>
            <person name="Huang Y."/>
        </authorList>
    </citation>
    <scope>NUCLEOTIDE SEQUENCE</scope>
    <source>
        <strain evidence="9">HNDS-1</strain>
    </source>
</reference>
<name>A0AAU7LJ78_9BURK</name>
<dbReference type="InterPro" id="IPR040921">
    <property type="entry name" value="Peptidase_S66C"/>
</dbReference>
<dbReference type="Pfam" id="PF17676">
    <property type="entry name" value="Peptidase_S66C"/>
    <property type="match status" value="1"/>
</dbReference>
<evidence type="ECO:0000256" key="5">
    <source>
        <dbReference type="ARBA" id="ARBA00022825"/>
    </source>
</evidence>
<evidence type="ECO:0000256" key="3">
    <source>
        <dbReference type="ARBA" id="ARBA00022670"/>
    </source>
</evidence>
<dbReference type="CDD" id="cd07025">
    <property type="entry name" value="Peptidase_S66"/>
    <property type="match status" value="1"/>
</dbReference>
<dbReference type="InterPro" id="IPR027478">
    <property type="entry name" value="LdcA_N"/>
</dbReference>
<dbReference type="SUPFAM" id="SSF141986">
    <property type="entry name" value="LD-carboxypeptidase A C-terminal domain-like"/>
    <property type="match status" value="1"/>
</dbReference>
<dbReference type="Gene3D" id="3.50.30.60">
    <property type="entry name" value="LD-carboxypeptidase A C-terminal domain-like"/>
    <property type="match status" value="1"/>
</dbReference>
<dbReference type="RefSeq" id="WP_068950899.1">
    <property type="nucleotide sequence ID" value="NZ_CP157584.1"/>
</dbReference>
<protein>
    <submittedName>
        <fullName evidence="9">LD-carboxypeptidase</fullName>
    </submittedName>
</protein>
<evidence type="ECO:0000256" key="6">
    <source>
        <dbReference type="PIRSR" id="PIRSR028757-1"/>
    </source>
</evidence>
<dbReference type="InterPro" id="IPR040449">
    <property type="entry name" value="Peptidase_S66_N"/>
</dbReference>
<dbReference type="PANTHER" id="PTHR30237">
    <property type="entry name" value="MURAMOYLTETRAPEPTIDE CARBOXYPEPTIDASE"/>
    <property type="match status" value="1"/>
</dbReference>
<dbReference type="InterPro" id="IPR027461">
    <property type="entry name" value="Carboxypeptidase_A_C_sf"/>
</dbReference>
<feature type="active site" description="Charge relay system" evidence="6">
    <location>
        <position position="212"/>
    </location>
</feature>
<dbReference type="Pfam" id="PF02016">
    <property type="entry name" value="Peptidase_S66"/>
    <property type="match status" value="1"/>
</dbReference>
<feature type="active site" description="Nucleophile" evidence="6">
    <location>
        <position position="111"/>
    </location>
</feature>
<dbReference type="EMBL" id="CP157584">
    <property type="protein sequence ID" value="XBP01859.1"/>
    <property type="molecule type" value="Genomic_DNA"/>
</dbReference>
<keyword evidence="2" id="KW-0121">Carboxypeptidase</keyword>
<dbReference type="InterPro" id="IPR029062">
    <property type="entry name" value="Class_I_gatase-like"/>
</dbReference>
<organism evidence="9">
    <name type="scientific">Achromobacter sp. HNDS-1</name>
    <dbReference type="NCBI Taxonomy" id="3151598"/>
    <lineage>
        <taxon>Bacteria</taxon>
        <taxon>Pseudomonadati</taxon>
        <taxon>Pseudomonadota</taxon>
        <taxon>Betaproteobacteria</taxon>
        <taxon>Burkholderiales</taxon>
        <taxon>Alcaligenaceae</taxon>
        <taxon>Achromobacter</taxon>
    </lineage>
</organism>
<dbReference type="PANTHER" id="PTHR30237:SF2">
    <property type="entry name" value="MUREIN TETRAPEPTIDE CARBOXYPEPTIDASE"/>
    <property type="match status" value="1"/>
</dbReference>
<proteinExistence type="inferred from homology"/>
<dbReference type="KEGG" id="achh:ABFG95_28555"/>
<keyword evidence="4" id="KW-0378">Hydrolase</keyword>
<dbReference type="GO" id="GO:0004180">
    <property type="term" value="F:carboxypeptidase activity"/>
    <property type="evidence" value="ECO:0007669"/>
    <property type="project" value="UniProtKB-KW"/>
</dbReference>
<evidence type="ECO:0000313" key="9">
    <source>
        <dbReference type="EMBL" id="XBP01859.1"/>
    </source>
</evidence>
<feature type="domain" description="LD-carboxypeptidase N-terminal" evidence="7">
    <location>
        <begin position="12"/>
        <end position="131"/>
    </location>
</feature>
<accession>A0AAU7LJ78</accession>
<feature type="active site" description="Charge relay system" evidence="6">
    <location>
        <position position="284"/>
    </location>
</feature>
<dbReference type="GO" id="GO:0008236">
    <property type="term" value="F:serine-type peptidase activity"/>
    <property type="evidence" value="ECO:0007669"/>
    <property type="project" value="UniProtKB-KW"/>
</dbReference>
<keyword evidence="5" id="KW-0720">Serine protease</keyword>
<comment type="similarity">
    <text evidence="1">Belongs to the peptidase S66 family.</text>
</comment>
<evidence type="ECO:0000256" key="1">
    <source>
        <dbReference type="ARBA" id="ARBA00010233"/>
    </source>
</evidence>
<feature type="domain" description="LD-carboxypeptidase C-terminal" evidence="8">
    <location>
        <begin position="181"/>
        <end position="299"/>
    </location>
</feature>
<evidence type="ECO:0000259" key="7">
    <source>
        <dbReference type="Pfam" id="PF02016"/>
    </source>
</evidence>
<dbReference type="GO" id="GO:0006508">
    <property type="term" value="P:proteolysis"/>
    <property type="evidence" value="ECO:0007669"/>
    <property type="project" value="UniProtKB-KW"/>
</dbReference>
<keyword evidence="3" id="KW-0645">Protease</keyword>
<dbReference type="SUPFAM" id="SSF52317">
    <property type="entry name" value="Class I glutamine amidotransferase-like"/>
    <property type="match status" value="1"/>
</dbReference>
<sequence length="314" mass="33313">MAVPALRPGGRVAIVAPASAADGAAFDAAEWLQARGYDPRIMPAALTRADAPFDYLAGDDSARLNDLHAAFNDPAIDAVWCLQGGFGSWRLADRLDFNLLRQHPKPFIGYSDITALHLAIQRHAGFVTFHGPMLAQDLLAGKQEPTASHVLAMVGGQIGQGAWIDAPPDSNPVVLAPGSASGRLVGGNLALIAAMIGSRHEIATRDAILFIEDVNEALPRIDRLLWQLRAAGKFDRIRGVLAGNFTRLGLPMGDALGQSQLFALLQEQFGGRGIPVLAAWPSGHGDPNLTLPLGATVTLDTQRRGLRLEQAVAV</sequence>
<evidence type="ECO:0000256" key="4">
    <source>
        <dbReference type="ARBA" id="ARBA00022801"/>
    </source>
</evidence>
<evidence type="ECO:0000259" key="8">
    <source>
        <dbReference type="Pfam" id="PF17676"/>
    </source>
</evidence>
<gene>
    <name evidence="9" type="ORF">ABFG95_28555</name>
</gene>
<evidence type="ECO:0000256" key="2">
    <source>
        <dbReference type="ARBA" id="ARBA00022645"/>
    </source>
</evidence>